<dbReference type="Pfam" id="PF11429">
    <property type="entry name" value="Colicin_D"/>
    <property type="match status" value="1"/>
</dbReference>
<sequence length="110" mass="12551">MDINEDRSIQFRIKQLQHTFRHAASFGVVGNANLKTLFAFQRALRRHVESPSTLLRKGYYRNRPVTHFVDIDSGLNVIRSLSGDYLSAWRLSSLQLEYVIRTGRLGGGTS</sequence>
<dbReference type="InterPro" id="IPR024440">
    <property type="entry name" value="ColicinD_C"/>
</dbReference>
<reference evidence="2" key="1">
    <citation type="submission" date="2021-07" db="EMBL/GenBank/DDBJ databases">
        <title>Characterization of violacein-producing bacteria and related species.</title>
        <authorList>
            <person name="Wilson H.S."/>
            <person name="De Leon M.E."/>
        </authorList>
    </citation>
    <scope>NUCLEOTIDE SEQUENCE</scope>
    <source>
        <strain evidence="2">HSC-15S17</strain>
    </source>
</reference>
<organism evidence="2 3">
    <name type="scientific">Duganella violaceipulchra</name>
    <dbReference type="NCBI Taxonomy" id="2849652"/>
    <lineage>
        <taxon>Bacteria</taxon>
        <taxon>Pseudomonadati</taxon>
        <taxon>Pseudomonadota</taxon>
        <taxon>Betaproteobacteria</taxon>
        <taxon>Burkholderiales</taxon>
        <taxon>Oxalobacteraceae</taxon>
        <taxon>Telluria group</taxon>
        <taxon>Duganella</taxon>
    </lineage>
</organism>
<accession>A0AA41H977</accession>
<dbReference type="RefSeq" id="WP_217941116.1">
    <property type="nucleotide sequence ID" value="NZ_JAHTGR010000002.1"/>
</dbReference>
<dbReference type="EMBL" id="JAHTGR010000002">
    <property type="protein sequence ID" value="MBV6320449.1"/>
    <property type="molecule type" value="Genomic_DNA"/>
</dbReference>
<feature type="domain" description="Colicin D C-terminal" evidence="1">
    <location>
        <begin position="15"/>
        <end position="98"/>
    </location>
</feature>
<proteinExistence type="predicted"/>
<dbReference type="AlphaFoldDB" id="A0AA41H977"/>
<protein>
    <recommendedName>
        <fullName evidence="1">Colicin D C-terminal domain-containing protein</fullName>
    </recommendedName>
</protein>
<evidence type="ECO:0000259" key="1">
    <source>
        <dbReference type="Pfam" id="PF11429"/>
    </source>
</evidence>
<evidence type="ECO:0000313" key="2">
    <source>
        <dbReference type="EMBL" id="MBV6320449.1"/>
    </source>
</evidence>
<dbReference type="Proteomes" id="UP001155901">
    <property type="component" value="Unassembled WGS sequence"/>
</dbReference>
<comment type="caution">
    <text evidence="2">The sequence shown here is derived from an EMBL/GenBank/DDBJ whole genome shotgun (WGS) entry which is preliminary data.</text>
</comment>
<evidence type="ECO:0000313" key="3">
    <source>
        <dbReference type="Proteomes" id="UP001155901"/>
    </source>
</evidence>
<name>A0AA41H977_9BURK</name>
<gene>
    <name evidence="2" type="ORF">KVP70_05835</name>
</gene>
<dbReference type="GO" id="GO:0004540">
    <property type="term" value="F:RNA nuclease activity"/>
    <property type="evidence" value="ECO:0007669"/>
    <property type="project" value="InterPro"/>
</dbReference>